<proteinExistence type="predicted"/>
<dbReference type="Pfam" id="PF20179">
    <property type="entry name" value="MSS51_C"/>
    <property type="match status" value="1"/>
</dbReference>
<accession>A0AAD7BRT7</accession>
<dbReference type="GO" id="GO:0008270">
    <property type="term" value="F:zinc ion binding"/>
    <property type="evidence" value="ECO:0007669"/>
    <property type="project" value="UniProtKB-KW"/>
</dbReference>
<dbReference type="InterPro" id="IPR046824">
    <property type="entry name" value="Mss51-like_C"/>
</dbReference>
<evidence type="ECO:0000256" key="4">
    <source>
        <dbReference type="PROSITE-ProRule" id="PRU00134"/>
    </source>
</evidence>
<keyword evidence="3" id="KW-0862">Zinc</keyword>
<evidence type="ECO:0000259" key="5">
    <source>
        <dbReference type="PROSITE" id="PS50865"/>
    </source>
</evidence>
<protein>
    <recommendedName>
        <fullName evidence="5">MYND-type domain-containing protein</fullName>
    </recommendedName>
</protein>
<evidence type="ECO:0000256" key="1">
    <source>
        <dbReference type="ARBA" id="ARBA00022723"/>
    </source>
</evidence>
<keyword evidence="2 4" id="KW-0863">Zinc-finger</keyword>
<dbReference type="EMBL" id="JARKIF010000010">
    <property type="protein sequence ID" value="KAJ7628736.1"/>
    <property type="molecule type" value="Genomic_DNA"/>
</dbReference>
<dbReference type="PANTHER" id="PTHR46920:SF1">
    <property type="entry name" value="PROTEIN MSS51 HOMOLOG, MITOCHONDRIAL-RELATED"/>
    <property type="match status" value="1"/>
</dbReference>
<evidence type="ECO:0000313" key="6">
    <source>
        <dbReference type="EMBL" id="KAJ7628736.1"/>
    </source>
</evidence>
<keyword evidence="1" id="KW-0479">Metal-binding</keyword>
<sequence length="475" mass="53741">MQDDSRQIFPPFLARAGQACYHHSCFKGDTAPLSRCGGCRRVAYCSPECQKLDWTLHKSLCKIIAKIETSHSITGLATLFMLIPREPTADVKLLHDLTEDQIAAYKAICEFLLRRPLNSVEYHLIGQDPRCLVCTRTDQLMRIEAATNGTTSQGLIPCPDCNLTFCCSPAHWEAASALHHAPCEDTRGGPHSQCELNVELRAQLRFENALAQVRGHGQRRVWVPARVSAAWTSLEGSTWEREFGDELHKYYNIHAWSPISPWLRMVSDSLSMAMTIVYGLEKLNSSDAWTRKQMLTIHVLVGHHALECNQSIVFEEILHRLPNVKTLKMVFCGPAVPPGIMTEDLDTCPDCTQRGNKRIYEYTTEEYHQYVKRKGGAFEPPDLCVGFDSAVFAGWPEREKTYRLLSERKIRTVFTAYNREEAEMEVELLQMLGVTLHPTFGQAVKNPWGSLHPLPAGHRQYGFYTLSGWMACALN</sequence>
<evidence type="ECO:0000256" key="2">
    <source>
        <dbReference type="ARBA" id="ARBA00022771"/>
    </source>
</evidence>
<dbReference type="InterPro" id="IPR052839">
    <property type="entry name" value="Mito_gene_expr_regulator"/>
</dbReference>
<gene>
    <name evidence="6" type="ORF">FB45DRAFT_43627</name>
</gene>
<feature type="domain" description="MYND-type" evidence="5">
    <location>
        <begin position="22"/>
        <end position="61"/>
    </location>
</feature>
<comment type="caution">
    <text evidence="6">The sequence shown here is derived from an EMBL/GenBank/DDBJ whole genome shotgun (WGS) entry which is preliminary data.</text>
</comment>
<dbReference type="AlphaFoldDB" id="A0AAD7BRT7"/>
<reference evidence="6" key="1">
    <citation type="submission" date="2023-03" db="EMBL/GenBank/DDBJ databases">
        <title>Massive genome expansion in bonnet fungi (Mycena s.s.) driven by repeated elements and novel gene families across ecological guilds.</title>
        <authorList>
            <consortium name="Lawrence Berkeley National Laboratory"/>
            <person name="Harder C.B."/>
            <person name="Miyauchi S."/>
            <person name="Viragh M."/>
            <person name="Kuo A."/>
            <person name="Thoen E."/>
            <person name="Andreopoulos B."/>
            <person name="Lu D."/>
            <person name="Skrede I."/>
            <person name="Drula E."/>
            <person name="Henrissat B."/>
            <person name="Morin E."/>
            <person name="Kohler A."/>
            <person name="Barry K."/>
            <person name="LaButti K."/>
            <person name="Morin E."/>
            <person name="Salamov A."/>
            <person name="Lipzen A."/>
            <person name="Mereny Z."/>
            <person name="Hegedus B."/>
            <person name="Baldrian P."/>
            <person name="Stursova M."/>
            <person name="Weitz H."/>
            <person name="Taylor A."/>
            <person name="Grigoriev I.V."/>
            <person name="Nagy L.G."/>
            <person name="Martin F."/>
            <person name="Kauserud H."/>
        </authorList>
    </citation>
    <scope>NUCLEOTIDE SEQUENCE</scope>
    <source>
        <strain evidence="6">9284</strain>
    </source>
</reference>
<organism evidence="6 7">
    <name type="scientific">Roridomyces roridus</name>
    <dbReference type="NCBI Taxonomy" id="1738132"/>
    <lineage>
        <taxon>Eukaryota</taxon>
        <taxon>Fungi</taxon>
        <taxon>Dikarya</taxon>
        <taxon>Basidiomycota</taxon>
        <taxon>Agaricomycotina</taxon>
        <taxon>Agaricomycetes</taxon>
        <taxon>Agaricomycetidae</taxon>
        <taxon>Agaricales</taxon>
        <taxon>Marasmiineae</taxon>
        <taxon>Mycenaceae</taxon>
        <taxon>Roridomyces</taxon>
    </lineage>
</organism>
<dbReference type="Gene3D" id="6.10.140.2220">
    <property type="match status" value="1"/>
</dbReference>
<dbReference type="PROSITE" id="PS50865">
    <property type="entry name" value="ZF_MYND_2"/>
    <property type="match status" value="1"/>
</dbReference>
<dbReference type="SUPFAM" id="SSF144232">
    <property type="entry name" value="HIT/MYND zinc finger-like"/>
    <property type="match status" value="1"/>
</dbReference>
<keyword evidence="7" id="KW-1185">Reference proteome</keyword>
<evidence type="ECO:0000313" key="7">
    <source>
        <dbReference type="Proteomes" id="UP001221142"/>
    </source>
</evidence>
<dbReference type="InterPro" id="IPR002893">
    <property type="entry name" value="Znf_MYND"/>
</dbReference>
<name>A0AAD7BRT7_9AGAR</name>
<evidence type="ECO:0000256" key="3">
    <source>
        <dbReference type="ARBA" id="ARBA00022833"/>
    </source>
</evidence>
<dbReference type="Proteomes" id="UP001221142">
    <property type="component" value="Unassembled WGS sequence"/>
</dbReference>
<dbReference type="PANTHER" id="PTHR46920">
    <property type="match status" value="1"/>
</dbReference>
<dbReference type="Pfam" id="PF01753">
    <property type="entry name" value="zf-MYND"/>
    <property type="match status" value="1"/>
</dbReference>